<reference evidence="2 3" key="1">
    <citation type="journal article" date="2023" name="Hortic Res">
        <title>The complete reference genome for grapevine (Vitis vinifera L.) genetics and breeding.</title>
        <authorList>
            <person name="Shi X."/>
            <person name="Cao S."/>
            <person name="Wang X."/>
            <person name="Huang S."/>
            <person name="Wang Y."/>
            <person name="Liu Z."/>
            <person name="Liu W."/>
            <person name="Leng X."/>
            <person name="Peng Y."/>
            <person name="Wang N."/>
            <person name="Wang Y."/>
            <person name="Ma Z."/>
            <person name="Xu X."/>
            <person name="Zhang F."/>
            <person name="Xue H."/>
            <person name="Zhong H."/>
            <person name="Wang Y."/>
            <person name="Zhang K."/>
            <person name="Velt A."/>
            <person name="Avia K."/>
            <person name="Holtgrawe D."/>
            <person name="Grimplet J."/>
            <person name="Matus J.T."/>
            <person name="Ware D."/>
            <person name="Wu X."/>
            <person name="Wang H."/>
            <person name="Liu C."/>
            <person name="Fang Y."/>
            <person name="Rustenholz C."/>
            <person name="Cheng Z."/>
            <person name="Xiao H."/>
            <person name="Zhou Y."/>
        </authorList>
    </citation>
    <scope>NUCLEOTIDE SEQUENCE [LARGE SCALE GENOMIC DNA]</scope>
    <source>
        <strain evidence="3">cv. Pinot noir / PN40024</strain>
        <tissue evidence="2">Leaf</tissue>
    </source>
</reference>
<dbReference type="EMBL" id="CP126662">
    <property type="protein sequence ID" value="WKA04820.1"/>
    <property type="molecule type" value="Genomic_DNA"/>
</dbReference>
<evidence type="ECO:0000256" key="1">
    <source>
        <dbReference type="ARBA" id="ARBA00037947"/>
    </source>
</evidence>
<dbReference type="PANTHER" id="PTHR12093">
    <property type="entry name" value="NCK-ASSOCIATED PROTEIN 1"/>
    <property type="match status" value="1"/>
</dbReference>
<keyword evidence="3" id="KW-1185">Reference proteome</keyword>
<proteinExistence type="inferred from homology"/>
<comment type="similarity">
    <text evidence="1">Belongs to the HEM-1/HEM-2 family.</text>
</comment>
<evidence type="ECO:0000313" key="3">
    <source>
        <dbReference type="Proteomes" id="UP001227230"/>
    </source>
</evidence>
<sequence>MANPTARVAADVNQAYVLSTKGIRGGPVSSLHLFEKPADLNTGSATKVVCYWYIENVEKDISGAGILFAPVHKCFKGTRPVGGYFAESVTDLRELQSYLVDDNVKSDVLEYEVKVCDICGDAGLEELLSTYTQCNEGGAQQQPDVTGSNYAGGQWKNWGIKRILSGKAGGLREYLVELLHAEGVKFEGHGQIQEALAAYINAPLLDPVMCLARS</sequence>
<dbReference type="PANTHER" id="PTHR12093:SF10">
    <property type="entry name" value="MEMBRANE-ASSOCIATED PROTEIN HEM"/>
    <property type="match status" value="1"/>
</dbReference>
<gene>
    <name evidence="2" type="ORF">VitviT2T_022823</name>
</gene>
<evidence type="ECO:0000313" key="2">
    <source>
        <dbReference type="EMBL" id="WKA04820.1"/>
    </source>
</evidence>
<organism evidence="2 3">
    <name type="scientific">Vitis vinifera</name>
    <name type="common">Grape</name>
    <dbReference type="NCBI Taxonomy" id="29760"/>
    <lineage>
        <taxon>Eukaryota</taxon>
        <taxon>Viridiplantae</taxon>
        <taxon>Streptophyta</taxon>
        <taxon>Embryophyta</taxon>
        <taxon>Tracheophyta</taxon>
        <taxon>Spermatophyta</taxon>
        <taxon>Magnoliopsida</taxon>
        <taxon>eudicotyledons</taxon>
        <taxon>Gunneridae</taxon>
        <taxon>Pentapetalae</taxon>
        <taxon>rosids</taxon>
        <taxon>Vitales</taxon>
        <taxon>Vitaceae</taxon>
        <taxon>Viteae</taxon>
        <taxon>Vitis</taxon>
    </lineage>
</organism>
<accession>A0ABY9DAZ1</accession>
<dbReference type="Pfam" id="PF09735">
    <property type="entry name" value="Nckap1"/>
    <property type="match status" value="1"/>
</dbReference>
<name>A0ABY9DAZ1_VITVI</name>
<dbReference type="InterPro" id="IPR019137">
    <property type="entry name" value="Nck-associated_protein-1"/>
</dbReference>
<protein>
    <submittedName>
        <fullName evidence="2">Uncharacterized protein</fullName>
    </submittedName>
</protein>
<dbReference type="Proteomes" id="UP001227230">
    <property type="component" value="Chromosome 15"/>
</dbReference>